<gene>
    <name evidence="1" type="ORF">CRN84_00550</name>
</gene>
<accession>A0A2C6DGJ4</accession>
<keyword evidence="2" id="KW-1185">Reference proteome</keyword>
<proteinExistence type="predicted"/>
<dbReference type="Proteomes" id="UP000224974">
    <property type="component" value="Unassembled WGS sequence"/>
</dbReference>
<organism evidence="1 2">
    <name type="scientific">Budvicia aquatica</name>
    <dbReference type="NCBI Taxonomy" id="82979"/>
    <lineage>
        <taxon>Bacteria</taxon>
        <taxon>Pseudomonadati</taxon>
        <taxon>Pseudomonadota</taxon>
        <taxon>Gammaproteobacteria</taxon>
        <taxon>Enterobacterales</taxon>
        <taxon>Budviciaceae</taxon>
        <taxon>Budvicia</taxon>
    </lineage>
</organism>
<dbReference type="OrthoDB" id="6638532at2"/>
<reference evidence="2" key="1">
    <citation type="submission" date="2017-09" db="EMBL/GenBank/DDBJ databases">
        <title>FDA dAtabase for Regulatory Grade micrObial Sequences (FDA-ARGOS): Supporting development and validation of Infectious Disease Dx tests.</title>
        <authorList>
            <person name="Minogue T."/>
            <person name="Wolcott M."/>
            <person name="Wasieloski L."/>
            <person name="Aguilar W."/>
            <person name="Moore D."/>
            <person name="Tallon L."/>
            <person name="Sadzewicz L."/>
            <person name="Ott S."/>
            <person name="Zhao X."/>
            <person name="Nagaraj S."/>
            <person name="Vavikolanu K."/>
            <person name="Aluvathingal J."/>
            <person name="Nadendla S."/>
            <person name="Sichtig H."/>
        </authorList>
    </citation>
    <scope>NUCLEOTIDE SEQUENCE [LARGE SCALE GENOMIC DNA]</scope>
    <source>
        <strain evidence="2">FDAARGOS_387</strain>
    </source>
</reference>
<dbReference type="STRING" id="1111728.GCA_000427805_04668"/>
<evidence type="ECO:0008006" key="3">
    <source>
        <dbReference type="Google" id="ProtNLM"/>
    </source>
</evidence>
<evidence type="ECO:0000313" key="1">
    <source>
        <dbReference type="EMBL" id="PHI27931.1"/>
    </source>
</evidence>
<dbReference type="EMBL" id="PDDX01000001">
    <property type="protein sequence ID" value="PHI27931.1"/>
    <property type="molecule type" value="Genomic_DNA"/>
</dbReference>
<dbReference type="AlphaFoldDB" id="A0A2C6DGJ4"/>
<name>A0A2C6DGJ4_9GAMM</name>
<comment type="caution">
    <text evidence="1">The sequence shown here is derived from an EMBL/GenBank/DDBJ whole genome shotgun (WGS) entry which is preliminary data.</text>
</comment>
<sequence>MSRLLLAILGLILCLFRHSLTLAEGLSVLSLELNRRDPFAEVLEPVCQKEIQDEGSIISSWRLRGVIGQESERKGWIQVPSGEWLKVFLQVRLPVAHWQVKRIGYGTVLFSPSTSPELRCNSTQSIELNIRK</sequence>
<evidence type="ECO:0000313" key="2">
    <source>
        <dbReference type="Proteomes" id="UP000224974"/>
    </source>
</evidence>
<protein>
    <recommendedName>
        <fullName evidence="3">DUF2531 domain-containing protein</fullName>
    </recommendedName>
</protein>
<dbReference type="RefSeq" id="WP_029093859.1">
    <property type="nucleotide sequence ID" value="NZ_BRLG01000004.1"/>
</dbReference>